<accession>A0A941ETW6</accession>
<dbReference type="RefSeq" id="WP_212528312.1">
    <property type="nucleotide sequence ID" value="NZ_JAGSOG010000039.1"/>
</dbReference>
<feature type="compositionally biased region" description="Polar residues" evidence="1">
    <location>
        <begin position="1631"/>
        <end position="1651"/>
    </location>
</feature>
<evidence type="ECO:0000313" key="3">
    <source>
        <dbReference type="Proteomes" id="UP000675781"/>
    </source>
</evidence>
<dbReference type="Proteomes" id="UP000675781">
    <property type="component" value="Unassembled WGS sequence"/>
</dbReference>
<evidence type="ECO:0000256" key="1">
    <source>
        <dbReference type="SAM" id="MobiDB-lite"/>
    </source>
</evidence>
<dbReference type="NCBIfam" id="TIGR03696">
    <property type="entry name" value="Rhs_assc_core"/>
    <property type="match status" value="1"/>
</dbReference>
<dbReference type="Gene3D" id="2.180.10.10">
    <property type="entry name" value="RHS repeat-associated core"/>
    <property type="match status" value="1"/>
</dbReference>
<name>A0A941ETW6_9ACTN</name>
<proteinExistence type="predicted"/>
<organism evidence="2 3">
    <name type="scientific">Actinospica durhamensis</name>
    <dbReference type="NCBI Taxonomy" id="1508375"/>
    <lineage>
        <taxon>Bacteria</taxon>
        <taxon>Bacillati</taxon>
        <taxon>Actinomycetota</taxon>
        <taxon>Actinomycetes</taxon>
        <taxon>Catenulisporales</taxon>
        <taxon>Actinospicaceae</taxon>
        <taxon>Actinospica</taxon>
    </lineage>
</organism>
<evidence type="ECO:0008006" key="4">
    <source>
        <dbReference type="Google" id="ProtNLM"/>
    </source>
</evidence>
<dbReference type="InterPro" id="IPR006530">
    <property type="entry name" value="YD"/>
</dbReference>
<sequence length="1967" mass="202550">MTYTSSATPRWAEQNGSWVAASADLVPNQDGTFSPKAAEAGLRFSGGGDTALATVSSSQGSVTVSWPSALPTPTVDGASATYPDVLPGVDLVVTADVTGGFEESLIVENAAAAKDPGLAKLVLGMSASKGLTTSADKSGRITVKNAKGQAVLASAAPRAWDSSRHAEPVAVPVSYSGGKATLSAPAALLDSASTVFPVTIDPSYTVSQAWEGYGEDQAAYPTSEELDATWNGDVSVGYDGGGIDRGYYVFGLPSAADGSTTDVLSATVTATAVTTYSSTSQAHDLDAYYTSQYSSTSSWDSAPTNVAGPEAVDFTTTSTTPNQAVSINVASWVQTDLQASGWQFSLGLLNTDEADTNGFVEFGPSPTLSITYDHAPYGAGSIALSPENWAADGNLYTSSLTPTFQAASTDADGDEVAYEFKVEQGSTVVEDGTSGYFASGATGSLASTTTLANGTTYQLYVRPYDGTEYGTWSSAFAFTTDATAPGAPAVSCTGYPSGSWSTLTSGGTACSVSDSSSYVEGYAYELQDGSAAGTWSWITGSSGSISIDPESNGLYTLTVSPLDDAGVYGASTTYVFGVGADGALLSPGDGSQTASSISLQAAAPGSYTKATFEYRLGTTGSFTAIPDHVVYDCGCAVTWPVSTSTNGAGIQTDQLTWYLDRTIADDGLVQVEAVFSDAAGDTLTTPAVSVTLSRTGSGADFGTTTAGPVTVGLQSGNAALSADDVSVSSYGAALGVSRTFNSVNPTVSGIFGPGWVASVGSTQAASWSSIQDDSSYVVLTGGDGSTYTFTEGSTSGTTISYTADASAASDSLTLTKNTSTDVFDLTGSNNEVTAFAYVSASADYVPATITSPGTTSSTGIVYNSSGDPVLVVAPDAASSSAPTTACPSPASSSTWTAGCRGLSFTYNSSGDVSEIDFVYVDNSGTFHDTAVAKYGYDSAGRLTSEYDPRLSTPLVTGYTYDETSTDADYGRITAYSPAQASGSSALASWHFTYDDTATDVNYGKILTVSRAHSSTYGGGTATDTIDYSVPLTTSAGGPVTMDAATAATWSESDVPTSAVAIWPGGYTPSSTTSPTATDYEYATIDYFDANGRQVNTATYVNGAWTVDTTQYDANGDVTSTLTAADRATALSAASPAAEALALSTVNVYACDDFGTVGTCTSADQQYEVETDSYGPAHSVNVDGTLETARDHTATSYDAGAPNSDTDASGAPYMLATSQTTSASIGTSIPGSATVDARTTEHLYTVGTDTTGWTLGEPLETVTDPSGLDIVSTTTYNENSALYNGDGLAVDSDQPSDSSGGTAGDTHTVYYTAGTNAQVSACGNKPEWANLVCETYPAAQPSDTSTIPTDAYTYNDYLSVLTETKAYGSTGTETITYAYDGDDRNTGEAITVSGTGMGTAPAATATVYSTDTGVRTDAETLNSSGGVATDIEQSYDDWDQLVSYTDANGEPSTYTYDLSGDVLTRATPYDTDTVTYAPDGDAVSEADKLAGTFTATYNPDGALQTETYPDGTVATRTIDSTGTATEVAYTNSDWAGPITDSVTLDAQGDWSTESTLKDTKSYSYDNDDRLTQVQDTDAGSCTTRAYTYDADTDRTSLTTYDAASSGACQTTTAASDETYAYDSADRLASTTESGTTSAYTYDTQGDVTTTPSADAGGSGSLTATYYADGLLDTQSQAGVTDTYTLDATAERYATKADSSTGYTTVDDYSDDGDSPAWTSTNGSWTAMVIGLDGGLGAEVTESGTVTLDLADLHGDVIATVNPAADTGPSATSTYTEFGSAETGSTTAGGYGYLGSDQRADSDMGGTVLMGVRVYDPSTGRFLEDDPIFQGSANAYDYVDQNPVTGTDLGGTNGGSNGSMCLQTSGTSAYCKYFWDYAKTKSFILKLTLISTGSQMVALFGEFLGPIGEVIGAFLEIFGLGVGAVASLLSHLNEGKGIVIQINKVRYRYWFFGWRYTGWVWRSLSIRSQ</sequence>
<dbReference type="PANTHER" id="PTHR32305:SF15">
    <property type="entry name" value="PROTEIN RHSA-RELATED"/>
    <property type="match status" value="1"/>
</dbReference>
<dbReference type="NCBIfam" id="TIGR01643">
    <property type="entry name" value="YD_repeat_2x"/>
    <property type="match status" value="1"/>
</dbReference>
<evidence type="ECO:0000313" key="2">
    <source>
        <dbReference type="EMBL" id="MBR7833794.1"/>
    </source>
</evidence>
<keyword evidence="3" id="KW-1185">Reference proteome</keyword>
<dbReference type="EMBL" id="JAGSOG010000039">
    <property type="protein sequence ID" value="MBR7833794.1"/>
    <property type="molecule type" value="Genomic_DNA"/>
</dbReference>
<protein>
    <recommendedName>
        <fullName evidence="4">RHS repeat-associated core domain-containing protein</fullName>
    </recommendedName>
</protein>
<dbReference type="PANTHER" id="PTHR32305">
    <property type="match status" value="1"/>
</dbReference>
<dbReference type="InterPro" id="IPR050708">
    <property type="entry name" value="T6SS_VgrG/RHS"/>
</dbReference>
<gene>
    <name evidence="2" type="ORF">KDL01_10990</name>
</gene>
<dbReference type="InterPro" id="IPR022385">
    <property type="entry name" value="Rhs_assc_core"/>
</dbReference>
<reference evidence="2" key="1">
    <citation type="submission" date="2021-04" db="EMBL/GenBank/DDBJ databases">
        <title>Genome based classification of Actinospica acidithermotolerans sp. nov., an actinobacterium isolated from an Indonesian hot spring.</title>
        <authorList>
            <person name="Kusuma A.B."/>
            <person name="Putra K.E."/>
            <person name="Nafisah S."/>
            <person name="Loh J."/>
            <person name="Nouioui I."/>
            <person name="Goodfellow M."/>
        </authorList>
    </citation>
    <scope>NUCLEOTIDE SEQUENCE</scope>
    <source>
        <strain evidence="2">CSCA 57</strain>
    </source>
</reference>
<comment type="caution">
    <text evidence="2">The sequence shown here is derived from an EMBL/GenBank/DDBJ whole genome shotgun (WGS) entry which is preliminary data.</text>
</comment>
<feature type="region of interest" description="Disordered" evidence="1">
    <location>
        <begin position="1631"/>
        <end position="1654"/>
    </location>
</feature>